<sequence>MNTTSVRQYWHQLTSTNHLCQFIDVILRSYGQVMLQNNPVSGLIFSIGILFGSYSAGKPQTALACLLAVVCANAIAYMYQLNRKAWLQGIYGFNACLIGIALSVFCENSLYLWLSIILAAILSVFITQAFSSILQQWYLPCLTIPFVLITWLYLLATPSFSVLIREPSTELSAQISSFNLLHLIPDSILGIAEVFLFNSTLAGVIFLAGLAVNSIRMAIYALASSLLAIGIALLYGSQIEMISLGLYSFNAILTAITLATFSNNQDFKTIIYIVFGIIFTVLTQAALATILKPFAIPVLTLPFVLVSWLWLLTNQTLSQR</sequence>
<comment type="similarity">
    <text evidence="2">Belongs to the urea transporter family.</text>
</comment>
<evidence type="ECO:0000256" key="6">
    <source>
        <dbReference type="ARBA" id="ARBA00023136"/>
    </source>
</evidence>
<evidence type="ECO:0000256" key="2">
    <source>
        <dbReference type="ARBA" id="ARBA00005914"/>
    </source>
</evidence>
<dbReference type="Gene3D" id="1.10.3430.10">
    <property type="entry name" value="Ammonium transporter AmtB like domains"/>
    <property type="match status" value="1"/>
</dbReference>
<dbReference type="PANTHER" id="PTHR10464:SF4">
    <property type="entry name" value="UREA TRANSPORTER"/>
    <property type="match status" value="1"/>
</dbReference>
<evidence type="ECO:0000313" key="9">
    <source>
        <dbReference type="EMBL" id="KEQ00265.1"/>
    </source>
</evidence>
<evidence type="ECO:0000256" key="7">
    <source>
        <dbReference type="PIRSR" id="PIRSR016502-1"/>
    </source>
</evidence>
<accession>A0A074VCS0</accession>
<keyword evidence="6 8" id="KW-0472">Membrane</keyword>
<proteinExistence type="inferred from homology"/>
<keyword evidence="5 8" id="KW-1133">Transmembrane helix</keyword>
<feature type="site" description="Important for channel permeability" evidence="7">
    <location>
        <position position="300"/>
    </location>
</feature>
<dbReference type="GO" id="GO:0015204">
    <property type="term" value="F:urea transmembrane transporter activity"/>
    <property type="evidence" value="ECO:0007669"/>
    <property type="project" value="InterPro"/>
</dbReference>
<feature type="transmembrane region" description="Helical" evidence="8">
    <location>
        <begin position="188"/>
        <end position="210"/>
    </location>
</feature>
<evidence type="ECO:0000313" key="10">
    <source>
        <dbReference type="Proteomes" id="UP000027644"/>
    </source>
</evidence>
<keyword evidence="3" id="KW-1003">Cell membrane</keyword>
<feature type="transmembrane region" description="Helical" evidence="8">
    <location>
        <begin position="38"/>
        <end position="55"/>
    </location>
</feature>
<dbReference type="InterPro" id="IPR029020">
    <property type="entry name" value="Ammonium/urea_transptr"/>
</dbReference>
<feature type="transmembrane region" description="Helical" evidence="8">
    <location>
        <begin position="294"/>
        <end position="312"/>
    </location>
</feature>
<reference evidence="9 10" key="1">
    <citation type="journal article" date="2014" name="PLoS Genet.">
        <title>Hidden diversity in honey bee gut symbionts detected by single-cell genomics.</title>
        <authorList>
            <person name="Engel P."/>
            <person name="Stepanauskas R."/>
            <person name="Moran N."/>
        </authorList>
    </citation>
    <scope>NUCLEOTIDE SEQUENCE [LARGE SCALE GENOMIC DNA]</scope>
    <source>
        <strain evidence="9 10">SCGC AB-598-J21</strain>
    </source>
</reference>
<evidence type="ECO:0000256" key="1">
    <source>
        <dbReference type="ARBA" id="ARBA00004651"/>
    </source>
</evidence>
<evidence type="ECO:0000256" key="5">
    <source>
        <dbReference type="ARBA" id="ARBA00022989"/>
    </source>
</evidence>
<evidence type="ECO:0000256" key="3">
    <source>
        <dbReference type="ARBA" id="ARBA00022475"/>
    </source>
</evidence>
<dbReference type="AlphaFoldDB" id="A0A074VCS0"/>
<feature type="transmembrane region" description="Helical" evidence="8">
    <location>
        <begin position="241"/>
        <end position="262"/>
    </location>
</feature>
<organism evidence="9 10">
    <name type="scientific">Snodgrassella alvi SCGC AB-598-J21</name>
    <dbReference type="NCBI Taxonomy" id="1385367"/>
    <lineage>
        <taxon>Bacteria</taxon>
        <taxon>Pseudomonadati</taxon>
        <taxon>Pseudomonadota</taxon>
        <taxon>Betaproteobacteria</taxon>
        <taxon>Neisseriales</taxon>
        <taxon>Neisseriaceae</taxon>
        <taxon>Snodgrassella</taxon>
    </lineage>
</organism>
<keyword evidence="4 8" id="KW-0812">Transmembrane</keyword>
<dbReference type="Proteomes" id="UP000027644">
    <property type="component" value="Unassembled WGS sequence"/>
</dbReference>
<feature type="transmembrane region" description="Helical" evidence="8">
    <location>
        <begin position="86"/>
        <end position="105"/>
    </location>
</feature>
<gene>
    <name evidence="9" type="ORF">SASC598J21_019660</name>
</gene>
<dbReference type="GO" id="GO:0005886">
    <property type="term" value="C:plasma membrane"/>
    <property type="evidence" value="ECO:0007669"/>
    <property type="project" value="UniProtKB-SubCell"/>
</dbReference>
<name>A0A074VCS0_9NEIS</name>
<dbReference type="PIRSF" id="PIRSF016502">
    <property type="entry name" value="Urea_transporter"/>
    <property type="match status" value="1"/>
</dbReference>
<feature type="transmembrane region" description="Helical" evidence="8">
    <location>
        <begin position="61"/>
        <end position="79"/>
    </location>
</feature>
<evidence type="ECO:0000256" key="4">
    <source>
        <dbReference type="ARBA" id="ARBA00022692"/>
    </source>
</evidence>
<dbReference type="EMBL" id="AVQL01000453">
    <property type="protein sequence ID" value="KEQ00265.1"/>
    <property type="molecule type" value="Genomic_DNA"/>
</dbReference>
<dbReference type="PANTHER" id="PTHR10464">
    <property type="entry name" value="UREA TRANSPORTER"/>
    <property type="match status" value="1"/>
</dbReference>
<feature type="transmembrane region" description="Helical" evidence="8">
    <location>
        <begin position="217"/>
        <end position="235"/>
    </location>
</feature>
<dbReference type="Pfam" id="PF03253">
    <property type="entry name" value="UT"/>
    <property type="match status" value="1"/>
</dbReference>
<comment type="subcellular location">
    <subcellularLocation>
        <location evidence="1">Cell membrane</location>
        <topology evidence="1">Multi-pass membrane protein</topology>
    </subcellularLocation>
</comment>
<evidence type="ECO:0000256" key="8">
    <source>
        <dbReference type="SAM" id="Phobius"/>
    </source>
</evidence>
<feature type="transmembrane region" description="Helical" evidence="8">
    <location>
        <begin position="269"/>
        <end position="288"/>
    </location>
</feature>
<feature type="transmembrane region" description="Helical" evidence="8">
    <location>
        <begin position="111"/>
        <end position="130"/>
    </location>
</feature>
<protein>
    <submittedName>
        <fullName evidence="9">Urea transporter</fullName>
    </submittedName>
</protein>
<dbReference type="InterPro" id="IPR004937">
    <property type="entry name" value="Urea_transporter"/>
</dbReference>
<comment type="caution">
    <text evidence="9">The sequence shown here is derived from an EMBL/GenBank/DDBJ whole genome shotgun (WGS) entry which is preliminary data.</text>
</comment>
<feature type="transmembrane region" description="Helical" evidence="8">
    <location>
        <begin position="137"/>
        <end position="156"/>
    </location>
</feature>